<dbReference type="RefSeq" id="WP_122330110.1">
    <property type="nucleotide sequence ID" value="NZ_JAQDYY010000001.1"/>
</dbReference>
<dbReference type="Proteomes" id="UP000266644">
    <property type="component" value="Unassembled WGS sequence"/>
</dbReference>
<accession>A0A396C6X0</accession>
<comment type="caution">
    <text evidence="1">The sequence shown here is derived from an EMBL/GenBank/DDBJ whole genome shotgun (WGS) entry which is preliminary data.</text>
</comment>
<organism evidence="1 2">
    <name type="scientific">Bacteroides fragilis</name>
    <dbReference type="NCBI Taxonomy" id="817"/>
    <lineage>
        <taxon>Bacteria</taxon>
        <taxon>Pseudomonadati</taxon>
        <taxon>Bacteroidota</taxon>
        <taxon>Bacteroidia</taxon>
        <taxon>Bacteroidales</taxon>
        <taxon>Bacteroidaceae</taxon>
        <taxon>Bacteroides</taxon>
    </lineage>
</organism>
<sequence>MAQNISTSPGAGRTTEELLPFIYVKVFLRDKDGKEDYFTTPIRLSEEDAYNYYVGQWWNRGIEDDYFMLCYKIEILHPEKPVTVKNQNNKQYGKTQ</sequence>
<dbReference type="AlphaFoldDB" id="A0A396C6X0"/>
<protein>
    <submittedName>
        <fullName evidence="1">Uncharacterized protein</fullName>
    </submittedName>
</protein>
<proteinExistence type="predicted"/>
<reference evidence="1 2" key="1">
    <citation type="submission" date="2018-08" db="EMBL/GenBank/DDBJ databases">
        <title>A genome reference for cultivated species of the human gut microbiota.</title>
        <authorList>
            <person name="Zou Y."/>
            <person name="Xue W."/>
            <person name="Luo G."/>
        </authorList>
    </citation>
    <scope>NUCLEOTIDE SEQUENCE [LARGE SCALE GENOMIC DNA]</scope>
    <source>
        <strain evidence="1 2">AM18-6</strain>
    </source>
</reference>
<name>A0A396C6X0_BACFG</name>
<evidence type="ECO:0000313" key="2">
    <source>
        <dbReference type="Proteomes" id="UP000266644"/>
    </source>
</evidence>
<gene>
    <name evidence="1" type="ORF">DW228_06575</name>
</gene>
<evidence type="ECO:0000313" key="1">
    <source>
        <dbReference type="EMBL" id="RHH14462.1"/>
    </source>
</evidence>
<dbReference type="EMBL" id="QRJE01000008">
    <property type="protein sequence ID" value="RHH14462.1"/>
    <property type="molecule type" value="Genomic_DNA"/>
</dbReference>